<keyword evidence="12" id="KW-0448">Lipopolysaccharide biosynthesis</keyword>
<evidence type="ECO:0000256" key="12">
    <source>
        <dbReference type="RuleBase" id="RU365103"/>
    </source>
</evidence>
<comment type="function">
    <text evidence="12">Involved in lipopolysaccharide (LPS) biosynthesis. Catalyzes the transfer of 3-deoxy-D-manno-octulosonate (Kdo) residue(s) from CMP-Kdo to lipid IV(A), the tetraacyldisaccharide-1,4'-bisphosphate precursor of lipid A.</text>
</comment>
<dbReference type="UniPathway" id="UPA00958"/>
<dbReference type="EC" id="2.4.99.12" evidence="4 12"/>
<dbReference type="EMBL" id="CP046909">
    <property type="protein sequence ID" value="QGZ54037.1"/>
    <property type="molecule type" value="Genomic_DNA"/>
</dbReference>
<feature type="domain" description="3-deoxy-D-manno-octulosonic-acid transferase N-terminal" evidence="14">
    <location>
        <begin position="34"/>
        <end position="212"/>
    </location>
</feature>
<dbReference type="Pfam" id="PF00534">
    <property type="entry name" value="Glycos_transf_1"/>
    <property type="match status" value="1"/>
</dbReference>
<feature type="site" description="Transition state stabilizer" evidence="11">
    <location>
        <position position="133"/>
    </location>
</feature>
<keyword evidence="12" id="KW-1003">Cell membrane</keyword>
<dbReference type="RefSeq" id="WP_158757195.1">
    <property type="nucleotide sequence ID" value="NZ_CP046909.1"/>
</dbReference>
<evidence type="ECO:0000256" key="2">
    <source>
        <dbReference type="ARBA" id="ARBA00004713"/>
    </source>
</evidence>
<comment type="subcellular location">
    <subcellularLocation>
        <location evidence="1">Cell inner membrane</location>
        <topology evidence="1">Single-pass membrane protein</topology>
        <orientation evidence="1">Cytoplasmic side</orientation>
    </subcellularLocation>
    <subcellularLocation>
        <location evidence="12">Cell membrane</location>
    </subcellularLocation>
</comment>
<dbReference type="Pfam" id="PF04413">
    <property type="entry name" value="Glycos_transf_N"/>
    <property type="match status" value="1"/>
</dbReference>
<comment type="pathway">
    <text evidence="2 12">Bacterial outer membrane biogenesis; LPS core biosynthesis.</text>
</comment>
<keyword evidence="6" id="KW-0472">Membrane</keyword>
<comment type="catalytic activity">
    <reaction evidence="9 12">
        <text>lipid IVA (E. coli) + CMP-3-deoxy-beta-D-manno-octulosonate = alpha-Kdo-(2-&gt;6)-lipid IVA (E. coli) + CMP + H(+)</text>
        <dbReference type="Rhea" id="RHEA:28066"/>
        <dbReference type="ChEBI" id="CHEBI:15378"/>
        <dbReference type="ChEBI" id="CHEBI:58603"/>
        <dbReference type="ChEBI" id="CHEBI:60364"/>
        <dbReference type="ChEBI" id="CHEBI:60377"/>
        <dbReference type="ChEBI" id="CHEBI:85987"/>
        <dbReference type="EC" id="2.4.99.12"/>
    </reaction>
</comment>
<evidence type="ECO:0000256" key="8">
    <source>
        <dbReference type="ARBA" id="ARBA00031445"/>
    </source>
</evidence>
<sequence length="435" mass="47338">MLRAIYRAAWWLIAPLAVLRLFIRSRRERGYREHIGERFGYSAGRLPEDDAPLIWVHAVSVGETRAAQPLVDALLAARPDARVLLTHMTPGGRATGQQLFGDRVLRCYLPYDMPHAVRRFLRAWRPSLGLVMETEVWPTLIDECKHADVPLVLTNARMSARSFKRAAKFGAGTREVFGGFTRVLAQSPSDAERLTALGARNVVVLGNLKFDMASPPALIARGREWRRAIGERPVWVAASTREGEEELVLQAFAALNVPNALLILVPRHPQRFDEVAALVERKNFKLERRSHWAPAATAAASAHEGVRVLPQDVSVLLGDSMGEMGAYYAAADLAFIGGSLLPLGGQNLIEACAVGVPVLIGPHVFNFTQATADATAAGAALQVQDPADLARALRELFNDKPRRVAMGAAAAAFASRHRGATARTVDVIQALVPDA</sequence>
<proteinExistence type="inferred from homology"/>
<dbReference type="SUPFAM" id="SSF53756">
    <property type="entry name" value="UDP-Glycosyltransferase/glycogen phosphorylase"/>
    <property type="match status" value="1"/>
</dbReference>
<dbReference type="PANTHER" id="PTHR42755:SF1">
    <property type="entry name" value="3-DEOXY-D-MANNO-OCTULOSONIC ACID TRANSFERASE, MITOCHONDRIAL-RELATED"/>
    <property type="match status" value="1"/>
</dbReference>
<evidence type="ECO:0000259" key="13">
    <source>
        <dbReference type="Pfam" id="PF00534"/>
    </source>
</evidence>
<evidence type="ECO:0000256" key="5">
    <source>
        <dbReference type="ARBA" id="ARBA00019077"/>
    </source>
</evidence>
<dbReference type="GO" id="GO:0009244">
    <property type="term" value="P:lipopolysaccharide core region biosynthetic process"/>
    <property type="evidence" value="ECO:0007669"/>
    <property type="project" value="UniProtKB-UniRule"/>
</dbReference>
<accession>A0A7Z2J705</accession>
<gene>
    <name evidence="15" type="ORF">FAZ97_03405</name>
</gene>
<evidence type="ECO:0000256" key="7">
    <source>
        <dbReference type="ARBA" id="ARBA00022679"/>
    </source>
</evidence>
<dbReference type="GO" id="GO:0005886">
    <property type="term" value="C:plasma membrane"/>
    <property type="evidence" value="ECO:0007669"/>
    <property type="project" value="UniProtKB-SubCell"/>
</dbReference>
<dbReference type="NCBIfam" id="NF004386">
    <property type="entry name" value="PRK05749.1-2"/>
    <property type="match status" value="1"/>
</dbReference>
<evidence type="ECO:0000256" key="6">
    <source>
        <dbReference type="ARBA" id="ARBA00022519"/>
    </source>
</evidence>
<keyword evidence="7 12" id="KW-0808">Transferase</keyword>
<dbReference type="OrthoDB" id="9789797at2"/>
<dbReference type="KEGG" id="pacp:FAZ97_03405"/>
<keyword evidence="16" id="KW-1185">Reference proteome</keyword>
<name>A0A7Z2J705_9BURK</name>
<dbReference type="InterPro" id="IPR038107">
    <property type="entry name" value="Glycos_transf_N_sf"/>
</dbReference>
<feature type="site" description="Transition state stabilizer" evidence="11">
    <location>
        <position position="209"/>
    </location>
</feature>
<evidence type="ECO:0000259" key="14">
    <source>
        <dbReference type="Pfam" id="PF04413"/>
    </source>
</evidence>
<dbReference type="AlphaFoldDB" id="A0A7Z2J705"/>
<organism evidence="15 16">
    <name type="scientific">Paraburkholderia acidiphila</name>
    <dbReference type="NCBI Taxonomy" id="2571747"/>
    <lineage>
        <taxon>Bacteria</taxon>
        <taxon>Pseudomonadati</taxon>
        <taxon>Pseudomonadota</taxon>
        <taxon>Betaproteobacteria</taxon>
        <taxon>Burkholderiales</taxon>
        <taxon>Burkholderiaceae</taxon>
        <taxon>Paraburkholderia</taxon>
    </lineage>
</organism>
<evidence type="ECO:0000256" key="10">
    <source>
        <dbReference type="PIRSR" id="PIRSR639901-1"/>
    </source>
</evidence>
<protein>
    <recommendedName>
        <fullName evidence="5 12">3-deoxy-D-manno-octulosonic acid transferase</fullName>
        <shortName evidence="12">Kdo transferase</shortName>
        <ecNumber evidence="4 12">2.4.99.12</ecNumber>
    </recommendedName>
    <alternativeName>
        <fullName evidence="8 12">Lipid IV(A) 3-deoxy-D-manno-octulosonic acid transferase</fullName>
    </alternativeName>
</protein>
<dbReference type="FunFam" id="3.40.50.11720:FF:000001">
    <property type="entry name" value="3-deoxy-D-manno-octulosonic acid transferase"/>
    <property type="match status" value="1"/>
</dbReference>
<dbReference type="Proteomes" id="UP000434209">
    <property type="component" value="Chromosome 1"/>
</dbReference>
<feature type="active site" description="Proton acceptor" evidence="10">
    <location>
        <position position="63"/>
    </location>
</feature>
<dbReference type="GO" id="GO:0009245">
    <property type="term" value="P:lipid A biosynthetic process"/>
    <property type="evidence" value="ECO:0007669"/>
    <property type="project" value="TreeGrafter"/>
</dbReference>
<dbReference type="FunFam" id="3.40.50.2000:FF:000032">
    <property type="entry name" value="3-deoxy-D-manno-octulosonic acid transferase"/>
    <property type="match status" value="1"/>
</dbReference>
<evidence type="ECO:0000256" key="3">
    <source>
        <dbReference type="ARBA" id="ARBA00006380"/>
    </source>
</evidence>
<keyword evidence="6" id="KW-0997">Cell inner membrane</keyword>
<evidence type="ECO:0000256" key="4">
    <source>
        <dbReference type="ARBA" id="ARBA00012621"/>
    </source>
</evidence>
<dbReference type="GO" id="GO:0043842">
    <property type="term" value="F:Kdo transferase activity"/>
    <property type="evidence" value="ECO:0007669"/>
    <property type="project" value="UniProtKB-EC"/>
</dbReference>
<dbReference type="Gene3D" id="3.40.50.2000">
    <property type="entry name" value="Glycogen Phosphorylase B"/>
    <property type="match status" value="1"/>
</dbReference>
<evidence type="ECO:0000256" key="1">
    <source>
        <dbReference type="ARBA" id="ARBA00004388"/>
    </source>
</evidence>
<dbReference type="Gene3D" id="3.40.50.11720">
    <property type="entry name" value="3-Deoxy-D-manno-octulosonic-acid transferase, N-terminal domain"/>
    <property type="match status" value="1"/>
</dbReference>
<dbReference type="PANTHER" id="PTHR42755">
    <property type="entry name" value="3-DEOXY-MANNO-OCTULOSONATE CYTIDYLYLTRANSFERASE"/>
    <property type="match status" value="1"/>
</dbReference>
<evidence type="ECO:0000256" key="9">
    <source>
        <dbReference type="ARBA" id="ARBA00049183"/>
    </source>
</evidence>
<dbReference type="InterPro" id="IPR007507">
    <property type="entry name" value="Glycos_transf_N"/>
</dbReference>
<comment type="similarity">
    <text evidence="3">Belongs to the glycosyltransferase group 1 family. Glycosyltransferase 30 subfamily.</text>
</comment>
<feature type="domain" description="Glycosyl transferase family 1" evidence="13">
    <location>
        <begin position="310"/>
        <end position="411"/>
    </location>
</feature>
<evidence type="ECO:0000313" key="15">
    <source>
        <dbReference type="EMBL" id="QGZ54037.1"/>
    </source>
</evidence>
<evidence type="ECO:0000256" key="11">
    <source>
        <dbReference type="PIRSR" id="PIRSR639901-2"/>
    </source>
</evidence>
<evidence type="ECO:0000313" key="16">
    <source>
        <dbReference type="Proteomes" id="UP000434209"/>
    </source>
</evidence>
<reference evidence="15 16" key="1">
    <citation type="submission" date="2019-12" db="EMBL/GenBank/DDBJ databases">
        <title>Paraburkholderia acidiphila 7Q-K02 sp. nov and Paraburkholderia acidisoli DHF22 sp. nov., two strains isolated from forest soil.</title>
        <authorList>
            <person name="Gao Z."/>
            <person name="Qiu L."/>
        </authorList>
    </citation>
    <scope>NUCLEOTIDE SEQUENCE [LARGE SCALE GENOMIC DNA]</scope>
    <source>
        <strain evidence="15 16">7Q-K02</strain>
    </source>
</reference>
<dbReference type="InterPro" id="IPR039901">
    <property type="entry name" value="Kdotransferase"/>
</dbReference>
<dbReference type="InterPro" id="IPR001296">
    <property type="entry name" value="Glyco_trans_1"/>
</dbReference>